<feature type="transmembrane region" description="Helical" evidence="9">
    <location>
        <begin position="67"/>
        <end position="89"/>
    </location>
</feature>
<evidence type="ECO:0000256" key="8">
    <source>
        <dbReference type="ARBA" id="ARBA00024041"/>
    </source>
</evidence>
<comment type="similarity">
    <text evidence="8">Belongs to the amino acid-polyamine-organocation (APC) superfamily. Polyamine:cation symporter (PHS) (TC 2.A.3.12) family.</text>
</comment>
<name>A0A0J8AYJ9_BETVV</name>
<evidence type="ECO:0000256" key="7">
    <source>
        <dbReference type="ARBA" id="ARBA00023136"/>
    </source>
</evidence>
<dbReference type="Pfam" id="PF13520">
    <property type="entry name" value="AA_permease_2"/>
    <property type="match status" value="1"/>
</dbReference>
<evidence type="ECO:0000256" key="6">
    <source>
        <dbReference type="ARBA" id="ARBA00022989"/>
    </source>
</evidence>
<evidence type="ECO:0000256" key="4">
    <source>
        <dbReference type="ARBA" id="ARBA00022692"/>
    </source>
</evidence>
<evidence type="ECO:0008006" key="12">
    <source>
        <dbReference type="Google" id="ProtNLM"/>
    </source>
</evidence>
<dbReference type="OrthoDB" id="5982228at2759"/>
<gene>
    <name evidence="10" type="ORF">BVRB_027920</name>
</gene>
<evidence type="ECO:0000256" key="2">
    <source>
        <dbReference type="ARBA" id="ARBA00022448"/>
    </source>
</evidence>
<keyword evidence="5" id="KW-0769">Symport</keyword>
<organism evidence="10 11">
    <name type="scientific">Beta vulgaris subsp. vulgaris</name>
    <name type="common">Beet</name>
    <dbReference type="NCBI Taxonomy" id="3555"/>
    <lineage>
        <taxon>Eukaryota</taxon>
        <taxon>Viridiplantae</taxon>
        <taxon>Streptophyta</taxon>
        <taxon>Embryophyta</taxon>
        <taxon>Tracheophyta</taxon>
        <taxon>Spermatophyta</taxon>
        <taxon>Magnoliopsida</taxon>
        <taxon>eudicotyledons</taxon>
        <taxon>Gunneridae</taxon>
        <taxon>Pentapetalae</taxon>
        <taxon>Caryophyllales</taxon>
        <taxon>Chenopodiaceae</taxon>
        <taxon>Betoideae</taxon>
        <taxon>Beta</taxon>
    </lineage>
</organism>
<dbReference type="EMBL" id="KQ098918">
    <property type="protein sequence ID" value="KMS93791.1"/>
    <property type="molecule type" value="Genomic_DNA"/>
</dbReference>
<comment type="subcellular location">
    <subcellularLocation>
        <location evidence="1">Cell membrane</location>
        <topology evidence="1">Multi-pass membrane protein</topology>
    </subcellularLocation>
</comment>
<keyword evidence="11" id="KW-1185">Reference proteome</keyword>
<evidence type="ECO:0000256" key="5">
    <source>
        <dbReference type="ARBA" id="ARBA00022847"/>
    </source>
</evidence>
<protein>
    <recommendedName>
        <fullName evidence="12">Amino acid permease/ SLC12A domain-containing protein</fullName>
    </recommendedName>
</protein>
<dbReference type="Proteomes" id="UP000035740">
    <property type="component" value="Unassembled WGS sequence"/>
</dbReference>
<dbReference type="GO" id="GO:0015293">
    <property type="term" value="F:symporter activity"/>
    <property type="evidence" value="ECO:0007669"/>
    <property type="project" value="UniProtKB-KW"/>
</dbReference>
<evidence type="ECO:0000256" key="1">
    <source>
        <dbReference type="ARBA" id="ARBA00004651"/>
    </source>
</evidence>
<reference evidence="10 11" key="1">
    <citation type="journal article" date="2014" name="Nature">
        <title>The genome of the recently domesticated crop plant sugar beet (Beta vulgaris).</title>
        <authorList>
            <person name="Dohm J.C."/>
            <person name="Minoche A.E."/>
            <person name="Holtgrawe D."/>
            <person name="Capella-Gutierrez S."/>
            <person name="Zakrzewski F."/>
            <person name="Tafer H."/>
            <person name="Rupp O."/>
            <person name="Sorensen T.R."/>
            <person name="Stracke R."/>
            <person name="Reinhardt R."/>
            <person name="Goesmann A."/>
            <person name="Kraft T."/>
            <person name="Schulz B."/>
            <person name="Stadler P.F."/>
            <person name="Schmidt T."/>
            <person name="Gabaldon T."/>
            <person name="Lehrach H."/>
            <person name="Weisshaar B."/>
            <person name="Himmelbauer H."/>
        </authorList>
    </citation>
    <scope>NUCLEOTIDE SEQUENCE [LARGE SCALE GENOMIC DNA]</scope>
    <source>
        <tissue evidence="10">Taproot</tissue>
    </source>
</reference>
<feature type="transmembrane region" description="Helical" evidence="9">
    <location>
        <begin position="218"/>
        <end position="235"/>
    </location>
</feature>
<dbReference type="AlphaFoldDB" id="A0A0J8AYJ9"/>
<keyword evidence="7 9" id="KW-0472">Membrane</keyword>
<dbReference type="GO" id="GO:0005886">
    <property type="term" value="C:plasma membrane"/>
    <property type="evidence" value="ECO:0007669"/>
    <property type="project" value="UniProtKB-SubCell"/>
</dbReference>
<dbReference type="InterPro" id="IPR044566">
    <property type="entry name" value="RMV1-like"/>
</dbReference>
<evidence type="ECO:0000313" key="10">
    <source>
        <dbReference type="EMBL" id="KMS93791.1"/>
    </source>
</evidence>
<keyword evidence="4 9" id="KW-0812">Transmembrane</keyword>
<accession>A0A0J8AYJ9</accession>
<evidence type="ECO:0000256" key="9">
    <source>
        <dbReference type="SAM" id="Phobius"/>
    </source>
</evidence>
<dbReference type="GO" id="GO:0015203">
    <property type="term" value="F:polyamine transmembrane transporter activity"/>
    <property type="evidence" value="ECO:0007669"/>
    <property type="project" value="UniProtKB-ARBA"/>
</dbReference>
<evidence type="ECO:0000313" key="11">
    <source>
        <dbReference type="Proteomes" id="UP000035740"/>
    </source>
</evidence>
<dbReference type="InterPro" id="IPR002293">
    <property type="entry name" value="AA/rel_permease1"/>
</dbReference>
<keyword evidence="2" id="KW-0813">Transport</keyword>
<feature type="transmembrane region" description="Helical" evidence="9">
    <location>
        <begin position="192"/>
        <end position="212"/>
    </location>
</feature>
<proteinExistence type="inferred from homology"/>
<sequence length="256" mass="28267">LVGWDALGAIAGEVSNPSKTYPLGIFLALLMSSCAYIIPIIVSYSIIPDPLLWHSDAFFDAALRVAPWMAVWMRVACTCGSIGQLNAGIASTSRRMWAMACDSDPMSTVTFRTLPSCMSQLSTRFVTPINALIVQFIITALLSLADFSFLIEFEMLLNCSCLLFEFAAFMVLKYKEPDAPRPYVVPFGLKGAWAITLVKTFVVLVTFTSMIWKSPFMVLIVMSIVASMASVCKLGRWLGIIDRAFDADFRLLQPLV</sequence>
<feature type="transmembrane region" description="Helical" evidence="9">
    <location>
        <begin position="129"/>
        <end position="149"/>
    </location>
</feature>
<feature type="transmembrane region" description="Helical" evidence="9">
    <location>
        <begin position="25"/>
        <end position="47"/>
    </location>
</feature>
<evidence type="ECO:0000256" key="3">
    <source>
        <dbReference type="ARBA" id="ARBA00022475"/>
    </source>
</evidence>
<dbReference type="OMA" id="LMSSCAY"/>
<feature type="non-terminal residue" evidence="10">
    <location>
        <position position="1"/>
    </location>
</feature>
<dbReference type="PANTHER" id="PTHR45826">
    <property type="entry name" value="POLYAMINE TRANSPORTER PUT1"/>
    <property type="match status" value="1"/>
</dbReference>
<keyword evidence="3" id="KW-1003">Cell membrane</keyword>
<keyword evidence="6 9" id="KW-1133">Transmembrane helix</keyword>
<dbReference type="Gene3D" id="1.20.1740.10">
    <property type="entry name" value="Amino acid/polyamine transporter I"/>
    <property type="match status" value="1"/>
</dbReference>
<dbReference type="PANTHER" id="PTHR45826:SF2">
    <property type="entry name" value="AMINO ACID TRANSPORTER"/>
    <property type="match status" value="1"/>
</dbReference>
<dbReference type="eggNOG" id="KOG1287">
    <property type="taxonomic scope" value="Eukaryota"/>
</dbReference>